<comment type="caution">
    <text evidence="2">The sequence shown here is derived from an EMBL/GenBank/DDBJ whole genome shotgun (WGS) entry which is preliminary data.</text>
</comment>
<gene>
    <name evidence="2" type="ORF">C4D60_Mb02t19870</name>
</gene>
<evidence type="ECO:0000313" key="3">
    <source>
        <dbReference type="Proteomes" id="UP000317650"/>
    </source>
</evidence>
<dbReference type="AlphaFoldDB" id="A0A4S8IBZ0"/>
<proteinExistence type="predicted"/>
<accession>A0A4S8IBZ0</accession>
<evidence type="ECO:0000256" key="1">
    <source>
        <dbReference type="SAM" id="MobiDB-lite"/>
    </source>
</evidence>
<feature type="region of interest" description="Disordered" evidence="1">
    <location>
        <begin position="1"/>
        <end position="43"/>
    </location>
</feature>
<sequence length="69" mass="7940">MASLRGFLSRPHESNPASSSGRRAPRRRRPRSPNFGRNYLVTSSSPRRDLVPRFLCLKGIHEPRRKSII</sequence>
<name>A0A4S8IBZ0_MUSBA</name>
<organism evidence="2 3">
    <name type="scientific">Musa balbisiana</name>
    <name type="common">Banana</name>
    <dbReference type="NCBI Taxonomy" id="52838"/>
    <lineage>
        <taxon>Eukaryota</taxon>
        <taxon>Viridiplantae</taxon>
        <taxon>Streptophyta</taxon>
        <taxon>Embryophyta</taxon>
        <taxon>Tracheophyta</taxon>
        <taxon>Spermatophyta</taxon>
        <taxon>Magnoliopsida</taxon>
        <taxon>Liliopsida</taxon>
        <taxon>Zingiberales</taxon>
        <taxon>Musaceae</taxon>
        <taxon>Musa</taxon>
    </lineage>
</organism>
<reference evidence="2 3" key="1">
    <citation type="journal article" date="2019" name="Nat. Plants">
        <title>Genome sequencing of Musa balbisiana reveals subgenome evolution and function divergence in polyploid bananas.</title>
        <authorList>
            <person name="Yao X."/>
        </authorList>
    </citation>
    <scope>NUCLEOTIDE SEQUENCE [LARGE SCALE GENOMIC DNA]</scope>
    <source>
        <strain evidence="3">cv. DH-PKW</strain>
        <tissue evidence="2">Leaves</tissue>
    </source>
</reference>
<dbReference type="Proteomes" id="UP000317650">
    <property type="component" value="Chromosome 2"/>
</dbReference>
<evidence type="ECO:0000313" key="2">
    <source>
        <dbReference type="EMBL" id="THU45617.1"/>
    </source>
</evidence>
<keyword evidence="3" id="KW-1185">Reference proteome</keyword>
<protein>
    <submittedName>
        <fullName evidence="2">Uncharacterized protein</fullName>
    </submittedName>
</protein>
<dbReference type="EMBL" id="PYDT01000011">
    <property type="protein sequence ID" value="THU45617.1"/>
    <property type="molecule type" value="Genomic_DNA"/>
</dbReference>